<comment type="cofactor">
    <cofactor evidence="1 8">
        <name>FMN</name>
        <dbReference type="ChEBI" id="CHEBI:58210"/>
    </cofactor>
</comment>
<evidence type="ECO:0000256" key="5">
    <source>
        <dbReference type="ARBA" id="ARBA00022643"/>
    </source>
</evidence>
<feature type="domain" description="Flavodoxin-like" evidence="9">
    <location>
        <begin position="5"/>
        <end position="165"/>
    </location>
</feature>
<dbReference type="GO" id="GO:0010181">
    <property type="term" value="F:FMN binding"/>
    <property type="evidence" value="ECO:0007669"/>
    <property type="project" value="UniProtKB-UniRule"/>
</dbReference>
<dbReference type="InterPro" id="IPR008254">
    <property type="entry name" value="Flavodoxin/NO_synth"/>
</dbReference>
<evidence type="ECO:0000256" key="7">
    <source>
        <dbReference type="ARBA" id="ARBA00023231"/>
    </source>
</evidence>
<dbReference type="PROSITE" id="PS00201">
    <property type="entry name" value="FLAVODOXIN"/>
    <property type="match status" value="1"/>
</dbReference>
<accession>A0A379MN23</accession>
<dbReference type="AlphaFoldDB" id="A0A379MN23"/>
<dbReference type="InterPro" id="IPR029039">
    <property type="entry name" value="Flavoprotein-like_sf"/>
</dbReference>
<dbReference type="PANTHER" id="PTHR42809:SF1">
    <property type="entry name" value="FLAVODOXIN 1"/>
    <property type="match status" value="1"/>
</dbReference>
<dbReference type="InterPro" id="IPR001226">
    <property type="entry name" value="Flavodoxin_CS"/>
</dbReference>
<dbReference type="GO" id="GO:0009055">
    <property type="term" value="F:electron transfer activity"/>
    <property type="evidence" value="ECO:0007669"/>
    <property type="project" value="UniProtKB-UniRule"/>
</dbReference>
<organism evidence="10 11">
    <name type="scientific">Rikenella microfusus</name>
    <dbReference type="NCBI Taxonomy" id="28139"/>
    <lineage>
        <taxon>Bacteria</taxon>
        <taxon>Pseudomonadati</taxon>
        <taxon>Bacteroidota</taxon>
        <taxon>Bacteroidia</taxon>
        <taxon>Bacteroidales</taxon>
        <taxon>Rikenellaceae</taxon>
        <taxon>Rikenella</taxon>
    </lineage>
</organism>
<dbReference type="NCBIfam" id="NF006739">
    <property type="entry name" value="PRK09267.1-5"/>
    <property type="match status" value="1"/>
</dbReference>
<dbReference type="InterPro" id="IPR010086">
    <property type="entry name" value="Flavodoxin_lc"/>
</dbReference>
<evidence type="ECO:0000256" key="2">
    <source>
        <dbReference type="ARBA" id="ARBA00005267"/>
    </source>
</evidence>
<dbReference type="SUPFAM" id="SSF52218">
    <property type="entry name" value="Flavoproteins"/>
    <property type="match status" value="1"/>
</dbReference>
<keyword evidence="5 8" id="KW-0288">FMN</keyword>
<name>A0A379MN23_9BACT</name>
<dbReference type="InterPro" id="IPR001094">
    <property type="entry name" value="Flavdoxin-like"/>
</dbReference>
<dbReference type="NCBIfam" id="TIGR01752">
    <property type="entry name" value="flav_long"/>
    <property type="match status" value="1"/>
</dbReference>
<dbReference type="InterPro" id="IPR050619">
    <property type="entry name" value="Flavodoxin"/>
</dbReference>
<comment type="similarity">
    <text evidence="2 8">Belongs to the flavodoxin family.</text>
</comment>
<keyword evidence="4 8" id="KW-0285">Flavoprotein</keyword>
<dbReference type="Pfam" id="PF00258">
    <property type="entry name" value="Flavodoxin_1"/>
    <property type="match status" value="1"/>
</dbReference>
<evidence type="ECO:0000256" key="1">
    <source>
        <dbReference type="ARBA" id="ARBA00001917"/>
    </source>
</evidence>
<dbReference type="NCBIfam" id="NF006738">
    <property type="entry name" value="PRK09267.1-4"/>
    <property type="match status" value="1"/>
</dbReference>
<reference evidence="10 11" key="1">
    <citation type="submission" date="2018-06" db="EMBL/GenBank/DDBJ databases">
        <authorList>
            <consortium name="Pathogen Informatics"/>
            <person name="Doyle S."/>
        </authorList>
    </citation>
    <scope>NUCLEOTIDE SEQUENCE [LARGE SCALE GENOMIC DNA]</scope>
    <source>
        <strain evidence="10 11">NCTC11190</strain>
    </source>
</reference>
<keyword evidence="7" id="KW-0535">Nitrogen fixation</keyword>
<dbReference type="EMBL" id="UGVL01000001">
    <property type="protein sequence ID" value="SUE32933.1"/>
    <property type="molecule type" value="Genomic_DNA"/>
</dbReference>
<evidence type="ECO:0000313" key="11">
    <source>
        <dbReference type="Proteomes" id="UP000255233"/>
    </source>
</evidence>
<gene>
    <name evidence="10" type="primary">isiB</name>
    <name evidence="10" type="ORF">NCTC11190_00116</name>
</gene>
<dbReference type="STRING" id="880526.GCA_000427365_01322"/>
<keyword evidence="3 8" id="KW-0813">Transport</keyword>
<keyword evidence="6 8" id="KW-0249">Electron transport</keyword>
<evidence type="ECO:0000259" key="9">
    <source>
        <dbReference type="PROSITE" id="PS50902"/>
    </source>
</evidence>
<dbReference type="Gene3D" id="3.40.50.360">
    <property type="match status" value="1"/>
</dbReference>
<evidence type="ECO:0000256" key="4">
    <source>
        <dbReference type="ARBA" id="ARBA00022630"/>
    </source>
</evidence>
<evidence type="ECO:0000256" key="6">
    <source>
        <dbReference type="ARBA" id="ARBA00022982"/>
    </source>
</evidence>
<proteinExistence type="inferred from homology"/>
<evidence type="ECO:0000313" key="10">
    <source>
        <dbReference type="EMBL" id="SUE32933.1"/>
    </source>
</evidence>
<evidence type="ECO:0000256" key="8">
    <source>
        <dbReference type="PIRNR" id="PIRNR038996"/>
    </source>
</evidence>
<dbReference type="PANTHER" id="PTHR42809">
    <property type="entry name" value="FLAVODOXIN 2"/>
    <property type="match status" value="1"/>
</dbReference>
<dbReference type="Proteomes" id="UP000255233">
    <property type="component" value="Unassembled WGS sequence"/>
</dbReference>
<keyword evidence="11" id="KW-1185">Reference proteome</keyword>
<dbReference type="PRINTS" id="PR00369">
    <property type="entry name" value="FLAVODOXIN"/>
</dbReference>
<comment type="function">
    <text evidence="8">Low-potential electron donor to a number of redox enzymes.</text>
</comment>
<sequence length="169" mass="17971">MGMKTGIFYGSTLGTTEAIAAQIGEKLGISAGDIHNVADTDISKVRDYDCLILGTSTWGSGELQDDWYGFADKLKAENLSGKTVALFGCGDSAGYSDTFCDAIGVLHDDLAATGCRFVGSCDPSEYTFDSSAAVQEGKFVGLPIDENNEGNLTADRIERWTARLKTELS</sequence>
<dbReference type="PIRSF" id="PIRSF038996">
    <property type="entry name" value="FldA"/>
    <property type="match status" value="1"/>
</dbReference>
<protein>
    <recommendedName>
        <fullName evidence="8">Flavodoxin</fullName>
    </recommendedName>
</protein>
<evidence type="ECO:0000256" key="3">
    <source>
        <dbReference type="ARBA" id="ARBA00022448"/>
    </source>
</evidence>
<dbReference type="PROSITE" id="PS50902">
    <property type="entry name" value="FLAVODOXIN_LIKE"/>
    <property type="match status" value="1"/>
</dbReference>